<gene>
    <name evidence="4" type="ORF">ABVT43_11235</name>
</gene>
<dbReference type="SUPFAM" id="SSF103647">
    <property type="entry name" value="TSP type-3 repeat"/>
    <property type="match status" value="1"/>
</dbReference>
<organism evidence="4 5">
    <name type="scientific">Aliikangiella maris</name>
    <dbReference type="NCBI Taxonomy" id="3162458"/>
    <lineage>
        <taxon>Bacteria</taxon>
        <taxon>Pseudomonadati</taxon>
        <taxon>Pseudomonadota</taxon>
        <taxon>Gammaproteobacteria</taxon>
        <taxon>Oceanospirillales</taxon>
        <taxon>Pleioneaceae</taxon>
        <taxon>Aliikangiella</taxon>
    </lineage>
</organism>
<dbReference type="PROSITE" id="PS50268">
    <property type="entry name" value="CADHERIN_2"/>
    <property type="match status" value="1"/>
</dbReference>
<protein>
    <submittedName>
        <fullName evidence="4">Ig domain-containing protein</fullName>
    </submittedName>
</protein>
<accession>A0ABV2BUW6</accession>
<dbReference type="Gene3D" id="4.10.1080.10">
    <property type="entry name" value="TSP type-3 repeat"/>
    <property type="match status" value="1"/>
</dbReference>
<keyword evidence="5" id="KW-1185">Reference proteome</keyword>
<keyword evidence="2" id="KW-0732">Signal</keyword>
<evidence type="ECO:0000256" key="1">
    <source>
        <dbReference type="SAM" id="MobiDB-lite"/>
    </source>
</evidence>
<dbReference type="SUPFAM" id="SSF101898">
    <property type="entry name" value="NHL repeat"/>
    <property type="match status" value="1"/>
</dbReference>
<feature type="signal peptide" evidence="2">
    <location>
        <begin position="1"/>
        <end position="22"/>
    </location>
</feature>
<name>A0ABV2BUW6_9GAMM</name>
<feature type="region of interest" description="Disordered" evidence="1">
    <location>
        <begin position="1315"/>
        <end position="1358"/>
    </location>
</feature>
<dbReference type="InterPro" id="IPR028974">
    <property type="entry name" value="TSP_type-3_rpt"/>
</dbReference>
<proteinExistence type="predicted"/>
<dbReference type="Gene3D" id="2.60.40.10">
    <property type="entry name" value="Immunoglobulins"/>
    <property type="match status" value="3"/>
</dbReference>
<dbReference type="RefSeq" id="WP_353896284.1">
    <property type="nucleotide sequence ID" value="NZ_JBEVCJ010000012.1"/>
</dbReference>
<dbReference type="InterPro" id="IPR011044">
    <property type="entry name" value="Quino_amine_DH_bsu"/>
</dbReference>
<dbReference type="SUPFAM" id="SSF49313">
    <property type="entry name" value="Cadherin-like"/>
    <property type="match status" value="3"/>
</dbReference>
<comment type="caution">
    <text evidence="4">The sequence shown here is derived from an EMBL/GenBank/DDBJ whole genome shotgun (WGS) entry which is preliminary data.</text>
</comment>
<evidence type="ECO:0000313" key="5">
    <source>
        <dbReference type="Proteomes" id="UP001548189"/>
    </source>
</evidence>
<feature type="compositionally biased region" description="Polar residues" evidence="1">
    <location>
        <begin position="1315"/>
        <end position="1335"/>
    </location>
</feature>
<dbReference type="Pfam" id="PF17963">
    <property type="entry name" value="Big_9"/>
    <property type="match status" value="2"/>
</dbReference>
<feature type="domain" description="Cadherin" evidence="3">
    <location>
        <begin position="232"/>
        <end position="379"/>
    </location>
</feature>
<evidence type="ECO:0000259" key="3">
    <source>
        <dbReference type="PROSITE" id="PS50268"/>
    </source>
</evidence>
<dbReference type="SUPFAM" id="SSF50969">
    <property type="entry name" value="YVTN repeat-like/Quinoprotein amine dehydrogenase"/>
    <property type="match status" value="1"/>
</dbReference>
<dbReference type="InterPro" id="IPR013783">
    <property type="entry name" value="Ig-like_fold"/>
</dbReference>
<reference evidence="4 5" key="1">
    <citation type="submission" date="2024-06" db="EMBL/GenBank/DDBJ databases">
        <authorList>
            <person name="Li F."/>
        </authorList>
    </citation>
    <scope>NUCLEOTIDE SEQUENCE [LARGE SCALE GENOMIC DNA]</scope>
    <source>
        <strain evidence="4 5">GXAS 311</strain>
    </source>
</reference>
<dbReference type="Gene3D" id="2.60.40.2810">
    <property type="match status" value="1"/>
</dbReference>
<dbReference type="EMBL" id="JBEVCJ010000012">
    <property type="protein sequence ID" value="MET1255700.1"/>
    <property type="molecule type" value="Genomic_DNA"/>
</dbReference>
<feature type="chain" id="PRO_5046671303" evidence="2">
    <location>
        <begin position="23"/>
        <end position="1358"/>
    </location>
</feature>
<dbReference type="Pfam" id="PF05345">
    <property type="entry name" value="He_PIG"/>
    <property type="match status" value="2"/>
</dbReference>
<feature type="region of interest" description="Disordered" evidence="1">
    <location>
        <begin position="567"/>
        <end position="608"/>
    </location>
</feature>
<evidence type="ECO:0000313" key="4">
    <source>
        <dbReference type="EMBL" id="MET1255700.1"/>
    </source>
</evidence>
<sequence length="1358" mass="149282">MNALIRLLGINLAMLFAVTISAKESNQLSTQYLTSSTQQNKTQSTLTNPISPWLFSLASDTAPVAYNSTHQIEKDVTTSIRVSAFDAEGDYLTFHLETAPQHGVISGYGPQYRYTPDVGFIGVDYIEFSVSAGSLFSNTATATIIVSENNPNNHAPIIDSNPLTVIQEGNQYLYQISASDIDNDPLAYYLTSAPQGMTIDAAEGLVQWNPNGSHVGIHTVTIAVIDDEGKSDIQTFELTVSDIAQAPVIVSNPVVYAYAGMAYQYQVVAENYDANDYVTYQLIEGPREMQIDVNSGMINWTPSSGLSATYPVVVLATDTTGLVDTQAYYLQVDVATTAPPTAYASEHVVALNEPTQIRVRALDAANNYLTYHLEQAPKFGTLSGSGPVYTYTPNAALGSADSFTFSVSAQNQFSNIATVSLLTERDKLPKIISEPVEQAYAEYAYLYRAVAADENLTHSFRLVKQPQGMMVDSLTGIVRWQPTENQLGQHLVVLTVANDLGGINSQAFYINVTHAPDGDTDNDGVPDVIDLCANTLPGEIVNPQTGCGRTSDSDGDNVNDIDDEFPLDNTEWIDSDKDGLGNNADADDDNDGVVDSKDAFPLDPTEWADTDEDGVGDNADELPNNINCHKLSDARNGACYTELLGQQNSQSVVTIDDELIYFHVESENLLVPYNLVSQHFETPIELAGISGSYPTLFEYVPSHDRIYLGYDNGLITYLDRQNTQVEQILDSASGAITQLLAAGNYLMVDSAQNSRVYSKNGNSFNAGSYSGNDSRRYHWDENKSRAYFVDRNSILSARYKVIDQSTGAVSEEEINVPVPDSRYIFFAPFTVSVDGAHVYYGNGDIINATSLNWQARTGQYFDAIFALPASQTVVINDAGSQTQLKRISQQGDILESYTMAEKFVATVSTGNSHLILTSQKSVLNITQFTANDDVDGDSIPNVADGFPNDPAAAIDTDHDGYPDSWNEGYTQSELNSQLTLDAYPLDSACYLSEHGQGNQCDYSSTIPNYNPSDIQYTDDMIYLLDSENARIYRWSIAEKRYVNPLIIGFDNGVRYDTPWSMTISKSRKQLYLNYDNGLIRQISATPNSTEQSYTSLIRSAAKIMDVGNYTLAVEEHYFGWIGHYFVIDENGAVTDSQAINVEYASFYWNEAMQRVVYFRVSDSPIELNFIDIDQQTGKISATGKSFYNNLGHTSGLAFSYDKTQFALSTGSIFDASSMTKVDSINTRYNALLWLSDFMVTYHRTSVRFLDADNYDEKGKLILNGDIVNVVPDSGDIIAVVKTDLGVELTPLEVTDSEADGIPGWWEQHYGFDDNNANDSQLDSDNDGLTNLQEYQAKTDPYNPDTNGNGVKDGDEISL</sequence>
<dbReference type="InterPro" id="IPR002126">
    <property type="entry name" value="Cadherin-like_dom"/>
</dbReference>
<dbReference type="InterPro" id="IPR015919">
    <property type="entry name" value="Cadherin-like_sf"/>
</dbReference>
<dbReference type="Proteomes" id="UP001548189">
    <property type="component" value="Unassembled WGS sequence"/>
</dbReference>
<evidence type="ECO:0000256" key="2">
    <source>
        <dbReference type="SAM" id="SignalP"/>
    </source>
</evidence>